<dbReference type="InterPro" id="IPR036291">
    <property type="entry name" value="NAD(P)-bd_dom_sf"/>
</dbReference>
<reference evidence="7 8" key="1">
    <citation type="submission" date="2019-04" db="EMBL/GenBank/DDBJ databases">
        <authorList>
            <person name="Li J."/>
        </authorList>
    </citation>
    <scope>NUCLEOTIDE SEQUENCE [LARGE SCALE GENOMIC DNA]</scope>
    <source>
        <strain evidence="7 8">CCTCC AB2016182</strain>
    </source>
</reference>
<evidence type="ECO:0000256" key="2">
    <source>
        <dbReference type="ARBA" id="ARBA00023002"/>
    </source>
</evidence>
<keyword evidence="2 4" id="KW-0560">Oxidoreductase</keyword>
<evidence type="ECO:0000256" key="1">
    <source>
        <dbReference type="ARBA" id="ARBA00022857"/>
    </source>
</evidence>
<dbReference type="CDD" id="cd12156">
    <property type="entry name" value="HPPR"/>
    <property type="match status" value="1"/>
</dbReference>
<dbReference type="PANTHER" id="PTHR10996">
    <property type="entry name" value="2-HYDROXYACID DEHYDROGENASE-RELATED"/>
    <property type="match status" value="1"/>
</dbReference>
<dbReference type="SUPFAM" id="SSF51735">
    <property type="entry name" value="NAD(P)-binding Rossmann-fold domains"/>
    <property type="match status" value="1"/>
</dbReference>
<dbReference type="Gene3D" id="3.40.50.720">
    <property type="entry name" value="NAD(P)-binding Rossmann-like Domain"/>
    <property type="match status" value="2"/>
</dbReference>
<dbReference type="FunFam" id="3.40.50.720:FF:000213">
    <property type="entry name" value="Putative 2-hydroxyacid dehydrogenase"/>
    <property type="match status" value="1"/>
</dbReference>
<dbReference type="EMBL" id="SUNH01000042">
    <property type="protein sequence ID" value="TJZ79853.1"/>
    <property type="molecule type" value="Genomic_DNA"/>
</dbReference>
<keyword evidence="1" id="KW-0521">NADP</keyword>
<evidence type="ECO:0000313" key="8">
    <source>
        <dbReference type="Proteomes" id="UP000306223"/>
    </source>
</evidence>
<proteinExistence type="inferred from homology"/>
<feature type="domain" description="D-isomer specific 2-hydroxyacid dehydrogenase catalytic" evidence="5">
    <location>
        <begin position="5"/>
        <end position="311"/>
    </location>
</feature>
<evidence type="ECO:0000313" key="7">
    <source>
        <dbReference type="EMBL" id="TJZ79853.1"/>
    </source>
</evidence>
<dbReference type="PANTHER" id="PTHR10996:SF178">
    <property type="entry name" value="2-HYDROXYACID DEHYDROGENASE YGL185C-RELATED"/>
    <property type="match status" value="1"/>
</dbReference>
<dbReference type="SUPFAM" id="SSF52283">
    <property type="entry name" value="Formate/glycerate dehydrogenase catalytic domain-like"/>
    <property type="match status" value="1"/>
</dbReference>
<comment type="caution">
    <text evidence="7">The sequence shown here is derived from an EMBL/GenBank/DDBJ whole genome shotgun (WGS) entry which is preliminary data.</text>
</comment>
<evidence type="ECO:0000259" key="5">
    <source>
        <dbReference type="Pfam" id="PF00389"/>
    </source>
</evidence>
<evidence type="ECO:0000256" key="4">
    <source>
        <dbReference type="RuleBase" id="RU003719"/>
    </source>
</evidence>
<accession>A0A4U0QEC4</accession>
<dbReference type="Pfam" id="PF00389">
    <property type="entry name" value="2-Hacid_dh"/>
    <property type="match status" value="1"/>
</dbReference>
<dbReference type="Pfam" id="PF02826">
    <property type="entry name" value="2-Hacid_dh_C"/>
    <property type="match status" value="1"/>
</dbReference>
<keyword evidence="8" id="KW-1185">Reference proteome</keyword>
<dbReference type="AlphaFoldDB" id="A0A4U0QEC4"/>
<organism evidence="7 8">
    <name type="scientific">Paracoccus hibiscisoli</name>
    <dbReference type="NCBI Taxonomy" id="2023261"/>
    <lineage>
        <taxon>Bacteria</taxon>
        <taxon>Pseudomonadati</taxon>
        <taxon>Pseudomonadota</taxon>
        <taxon>Alphaproteobacteria</taxon>
        <taxon>Rhodobacterales</taxon>
        <taxon>Paracoccaceae</taxon>
        <taxon>Paracoccus</taxon>
    </lineage>
</organism>
<dbReference type="Proteomes" id="UP000306223">
    <property type="component" value="Unassembled WGS sequence"/>
</dbReference>
<dbReference type="InterPro" id="IPR050223">
    <property type="entry name" value="D-isomer_2-hydroxyacid_DH"/>
</dbReference>
<feature type="domain" description="D-isomer specific 2-hydroxyacid dehydrogenase NAD-binding" evidence="6">
    <location>
        <begin position="115"/>
        <end position="280"/>
    </location>
</feature>
<sequence>MTPDVLLMTPTRPDALARLEAGYALHRLDQAPDRDALLDRHGAQIRAIAAIGHVPIDQALLDRLPALEIISCGSAGYDAFDTAAIAERGIVLTNASPALAEEVADMALLLAQVGWRDMVAADAWVRSGDWARKGSFPLQRSFRGRRLGIVGMGTIGRQIAALAQLLGLQVAYWNRRDKGVDLPFQPDLATLAADSDILIAIVAGGPDTQGLISGPVLEALGPQGLFVNVARGSVVDEEAMIAALQEGRLGAAALDVFASEPDPDPRLTALRNVTLSPHQGSGTVQTRDAMAALMVDNLDAHFAGRPPISPVTLA</sequence>
<dbReference type="RefSeq" id="WP_136858209.1">
    <property type="nucleotide sequence ID" value="NZ_SUNH01000042.1"/>
</dbReference>
<keyword evidence="3" id="KW-0520">NAD</keyword>
<evidence type="ECO:0000259" key="6">
    <source>
        <dbReference type="Pfam" id="PF02826"/>
    </source>
</evidence>
<dbReference type="OrthoDB" id="9793626at2"/>
<dbReference type="InterPro" id="IPR006140">
    <property type="entry name" value="D-isomer_DH_NAD-bd"/>
</dbReference>
<dbReference type="GO" id="GO:0030267">
    <property type="term" value="F:glyoxylate reductase (NADPH) activity"/>
    <property type="evidence" value="ECO:0007669"/>
    <property type="project" value="TreeGrafter"/>
</dbReference>
<gene>
    <name evidence="7" type="ORF">FA740_17970</name>
</gene>
<dbReference type="GO" id="GO:0005829">
    <property type="term" value="C:cytosol"/>
    <property type="evidence" value="ECO:0007669"/>
    <property type="project" value="TreeGrafter"/>
</dbReference>
<comment type="similarity">
    <text evidence="4">Belongs to the D-isomer specific 2-hydroxyacid dehydrogenase family.</text>
</comment>
<evidence type="ECO:0000256" key="3">
    <source>
        <dbReference type="ARBA" id="ARBA00023027"/>
    </source>
</evidence>
<name>A0A4U0QEC4_9RHOB</name>
<dbReference type="InterPro" id="IPR006139">
    <property type="entry name" value="D-isomer_2_OHA_DH_cat_dom"/>
</dbReference>
<dbReference type="GO" id="GO:0016618">
    <property type="term" value="F:hydroxypyruvate reductase [NAD(P)H] activity"/>
    <property type="evidence" value="ECO:0007669"/>
    <property type="project" value="TreeGrafter"/>
</dbReference>
<dbReference type="GO" id="GO:0051287">
    <property type="term" value="F:NAD binding"/>
    <property type="evidence" value="ECO:0007669"/>
    <property type="project" value="InterPro"/>
</dbReference>
<protein>
    <submittedName>
        <fullName evidence="7">2-hydroxyacid dehydrogenase</fullName>
    </submittedName>
</protein>